<protein>
    <submittedName>
        <fullName evidence="1">Uncharacterized protein</fullName>
    </submittedName>
</protein>
<keyword evidence="2" id="KW-1185">Reference proteome</keyword>
<proteinExistence type="predicted"/>
<sequence>MMIRLPPNWYRPDSWQTQKGRAWDSYTGDPSPALRGFLGWRSPVADDEQTTG</sequence>
<accession>A0A2N3XUP1</accession>
<organism evidence="1 2">
    <name type="scientific">Saccharopolyspora spinosa</name>
    <dbReference type="NCBI Taxonomy" id="60894"/>
    <lineage>
        <taxon>Bacteria</taxon>
        <taxon>Bacillati</taxon>
        <taxon>Actinomycetota</taxon>
        <taxon>Actinomycetes</taxon>
        <taxon>Pseudonocardiales</taxon>
        <taxon>Pseudonocardiaceae</taxon>
        <taxon>Saccharopolyspora</taxon>
    </lineage>
</organism>
<evidence type="ECO:0000313" key="2">
    <source>
        <dbReference type="Proteomes" id="UP000233786"/>
    </source>
</evidence>
<dbReference type="AlphaFoldDB" id="A0A2N3XUP1"/>
<name>A0A2N3XUP1_SACSN</name>
<dbReference type="EMBL" id="PJNB01000001">
    <property type="protein sequence ID" value="PKW14403.1"/>
    <property type="molecule type" value="Genomic_DNA"/>
</dbReference>
<evidence type="ECO:0000313" key="1">
    <source>
        <dbReference type="EMBL" id="PKW14403.1"/>
    </source>
</evidence>
<dbReference type="Proteomes" id="UP000233786">
    <property type="component" value="Unassembled WGS sequence"/>
</dbReference>
<reference evidence="1" key="1">
    <citation type="submission" date="2017-12" db="EMBL/GenBank/DDBJ databases">
        <title>Sequencing the genomes of 1000 Actinobacteria strains.</title>
        <authorList>
            <person name="Klenk H.-P."/>
        </authorList>
    </citation>
    <scope>NUCLEOTIDE SEQUENCE [LARGE SCALE GENOMIC DNA]</scope>
    <source>
        <strain evidence="1">DSM 44228</strain>
    </source>
</reference>
<dbReference type="STRING" id="994479.GCA_000194155_02057"/>
<comment type="caution">
    <text evidence="1">The sequence shown here is derived from an EMBL/GenBank/DDBJ whole genome shotgun (WGS) entry which is preliminary data.</text>
</comment>
<gene>
    <name evidence="1" type="ORF">A8926_2016</name>
</gene>